<proteinExistence type="predicted"/>
<reference evidence="1 2" key="1">
    <citation type="submission" date="2020-08" db="EMBL/GenBank/DDBJ databases">
        <title>Genomic Encyclopedia of Archaeal and Bacterial Type Strains, Phase II (KMG-II): from individual species to whole genera.</title>
        <authorList>
            <person name="Goeker M."/>
        </authorList>
    </citation>
    <scope>NUCLEOTIDE SEQUENCE [LARGE SCALE GENOMIC DNA]</scope>
    <source>
        <strain evidence="1 2">DSM 23288</strain>
    </source>
</reference>
<name>A0A840IKY2_9ACTN</name>
<evidence type="ECO:0008006" key="3">
    <source>
        <dbReference type="Google" id="ProtNLM"/>
    </source>
</evidence>
<dbReference type="RefSeq" id="WP_183344921.1">
    <property type="nucleotide sequence ID" value="NZ_JACHNU010000008.1"/>
</dbReference>
<dbReference type="EMBL" id="JACHNU010000008">
    <property type="protein sequence ID" value="MBB4664674.1"/>
    <property type="molecule type" value="Genomic_DNA"/>
</dbReference>
<dbReference type="AlphaFoldDB" id="A0A840IKY2"/>
<sequence>MATVPRRARARARRTPPVLRDRRALVGLLALVVAAVVAFVALGGDGDDAPPASAAAALVPADALAYLHVSTDGDRAAVGRGLELLRRLGAEEGAGRQLSGLLSARDGRPVDFARDVRPWLGDEAALAITRGRGTTAGSLLLLAVADEGKARDFLGRNGGRARSADHRGTAVSTYRSGAVTAFVDGFLAIGQRATVHAAIDLATDAGGASALADADLFRRATADQPDERVLDGYASVDGVRRLLAPQSGLLGLAGAMLDQPGLRAAAIAVTAGSTTARVSARQILDPSGRTAAPRFTPTLTRSVPERALAYAGFTSVERALPLLLGVGGVGGVGGDTAGMIREAGRLLADSGVSFARDVLPLFGREVAVAIVDADGTPAVALLARTPDEGRTRTALRNLEPAIARLFAPRGGEPPAFGDGSVGGVATRRLQAGAGAELHYAVRDGTLAVSTSEAALTAVVRPQGSIVDNPAYKAVIPDSQSELTSIVFFDFSQLLSLFEPLGLTGASGLFADLQSVRAVGLTSLSGEAQTTAELTFEIP</sequence>
<gene>
    <name evidence="1" type="ORF">BDZ31_004289</name>
</gene>
<evidence type="ECO:0000313" key="2">
    <source>
        <dbReference type="Proteomes" id="UP000585272"/>
    </source>
</evidence>
<dbReference type="InterPro" id="IPR021787">
    <property type="entry name" value="DUF3352"/>
</dbReference>
<organism evidence="1 2">
    <name type="scientific">Conexibacter arvalis</name>
    <dbReference type="NCBI Taxonomy" id="912552"/>
    <lineage>
        <taxon>Bacteria</taxon>
        <taxon>Bacillati</taxon>
        <taxon>Actinomycetota</taxon>
        <taxon>Thermoleophilia</taxon>
        <taxon>Solirubrobacterales</taxon>
        <taxon>Conexibacteraceae</taxon>
        <taxon>Conexibacter</taxon>
    </lineage>
</organism>
<keyword evidence="2" id="KW-1185">Reference proteome</keyword>
<comment type="caution">
    <text evidence="1">The sequence shown here is derived from an EMBL/GenBank/DDBJ whole genome shotgun (WGS) entry which is preliminary data.</text>
</comment>
<protein>
    <recommendedName>
        <fullName evidence="3">DUF3352 domain-containing protein</fullName>
    </recommendedName>
</protein>
<accession>A0A840IKY2</accession>
<evidence type="ECO:0000313" key="1">
    <source>
        <dbReference type="EMBL" id="MBB4664674.1"/>
    </source>
</evidence>
<dbReference type="Proteomes" id="UP000585272">
    <property type="component" value="Unassembled WGS sequence"/>
</dbReference>
<dbReference type="Pfam" id="PF11832">
    <property type="entry name" value="DUF3352"/>
    <property type="match status" value="1"/>
</dbReference>